<dbReference type="Gene3D" id="3.90.70.10">
    <property type="entry name" value="Cysteine proteinases"/>
    <property type="match status" value="1"/>
</dbReference>
<protein>
    <recommendedName>
        <fullName evidence="2">USP domain-containing protein</fullName>
    </recommendedName>
</protein>
<feature type="compositionally biased region" description="Polar residues" evidence="1">
    <location>
        <begin position="245"/>
        <end position="257"/>
    </location>
</feature>
<evidence type="ECO:0000259" key="2">
    <source>
        <dbReference type="PROSITE" id="PS50235"/>
    </source>
</evidence>
<evidence type="ECO:0000313" key="4">
    <source>
        <dbReference type="Proteomes" id="UP001626550"/>
    </source>
</evidence>
<organism evidence="3 4">
    <name type="scientific">Cichlidogyrus casuarinus</name>
    <dbReference type="NCBI Taxonomy" id="1844966"/>
    <lineage>
        <taxon>Eukaryota</taxon>
        <taxon>Metazoa</taxon>
        <taxon>Spiralia</taxon>
        <taxon>Lophotrochozoa</taxon>
        <taxon>Platyhelminthes</taxon>
        <taxon>Monogenea</taxon>
        <taxon>Monopisthocotylea</taxon>
        <taxon>Dactylogyridea</taxon>
        <taxon>Ancyrocephalidae</taxon>
        <taxon>Cichlidogyrus</taxon>
    </lineage>
</organism>
<gene>
    <name evidence="3" type="ORF">Ciccas_008483</name>
</gene>
<accession>A0ABD2PZU3</accession>
<keyword evidence="4" id="KW-1185">Reference proteome</keyword>
<dbReference type="PROSITE" id="PS50235">
    <property type="entry name" value="USP_3"/>
    <property type="match status" value="1"/>
</dbReference>
<reference evidence="3 4" key="1">
    <citation type="submission" date="2024-11" db="EMBL/GenBank/DDBJ databases">
        <title>Adaptive evolution of stress response genes in parasites aligns with host niche diversity.</title>
        <authorList>
            <person name="Hahn C."/>
            <person name="Resl P."/>
        </authorList>
    </citation>
    <scope>NUCLEOTIDE SEQUENCE [LARGE SCALE GENOMIC DNA]</scope>
    <source>
        <strain evidence="3">EGGRZ-B1_66</strain>
        <tissue evidence="3">Body</tissue>
    </source>
</reference>
<proteinExistence type="predicted"/>
<dbReference type="EMBL" id="JBJKFK010001507">
    <property type="protein sequence ID" value="KAL3312916.1"/>
    <property type="molecule type" value="Genomic_DNA"/>
</dbReference>
<comment type="caution">
    <text evidence="3">The sequence shown here is derived from an EMBL/GenBank/DDBJ whole genome shotgun (WGS) entry which is preliminary data.</text>
</comment>
<feature type="compositionally biased region" description="Polar residues" evidence="1">
    <location>
        <begin position="213"/>
        <end position="226"/>
    </location>
</feature>
<dbReference type="AlphaFoldDB" id="A0ABD2PZU3"/>
<dbReference type="InterPro" id="IPR028889">
    <property type="entry name" value="USP"/>
</dbReference>
<feature type="region of interest" description="Disordered" evidence="1">
    <location>
        <begin position="213"/>
        <end position="257"/>
    </location>
</feature>
<evidence type="ECO:0000313" key="3">
    <source>
        <dbReference type="EMBL" id="KAL3312916.1"/>
    </source>
</evidence>
<dbReference type="Proteomes" id="UP001626550">
    <property type="component" value="Unassembled WGS sequence"/>
</dbReference>
<feature type="domain" description="USP" evidence="2">
    <location>
        <begin position="1"/>
        <end position="208"/>
    </location>
</feature>
<name>A0ABD2PZU3_9PLAT</name>
<evidence type="ECO:0000256" key="1">
    <source>
        <dbReference type="SAM" id="MobiDB-lite"/>
    </source>
</evidence>
<sequence length="257" mass="29553">MHTPLLMNEVKGALERRSKDQGGLFEWEKILMKILRFFSDNFYQHYMEIMKTDECLTSIRLTDGTVKEFRSSSTTEGYILNGIVGMKYDHAEGRHCKNSELECFCKQYMETMVLKNTPNIIVCRTTLGLDNGSNIIKYAEQVQIQCRDGAGAIYKLRILVVYRAEERHYVSYVGYRGSWYLVSDYQVEKVDYGKIPMDKVYYCVYQQQPTGKVSQPEQLRSSNAGRSSRCPMTPQYPSPPGRTSAARSTSYGRSSYA</sequence>